<dbReference type="KEGG" id="bbrx:BRETT_000020"/>
<dbReference type="AlphaFoldDB" id="A0A871R850"/>
<dbReference type="InterPro" id="IPR037700">
    <property type="entry name" value="NUP88/NUP82"/>
</dbReference>
<dbReference type="GO" id="GO:0017056">
    <property type="term" value="F:structural constituent of nuclear pore"/>
    <property type="evidence" value="ECO:0007669"/>
    <property type="project" value="InterPro"/>
</dbReference>
<reference evidence="8" key="1">
    <citation type="submission" date="2020-10" db="EMBL/GenBank/DDBJ databases">
        <authorList>
            <person name="Palmer J.M."/>
        </authorList>
    </citation>
    <scope>NUCLEOTIDE SEQUENCE</scope>
    <source>
        <strain evidence="8">UCD 2041</strain>
    </source>
</reference>
<gene>
    <name evidence="8" type="ORF">BRETT_000020</name>
</gene>
<name>A0A871R850_DEKBR</name>
<dbReference type="EMBL" id="CP063131">
    <property type="protein sequence ID" value="QOU18300.1"/>
    <property type="molecule type" value="Genomic_DNA"/>
</dbReference>
<evidence type="ECO:0000256" key="6">
    <source>
        <dbReference type="ARBA" id="ARBA00023132"/>
    </source>
</evidence>
<comment type="subcellular location">
    <subcellularLocation>
        <location evidence="1">Nucleus</location>
        <location evidence="1">Nuclear pore complex</location>
    </subcellularLocation>
</comment>
<keyword evidence="3" id="KW-0509">mRNA transport</keyword>
<evidence type="ECO:0000256" key="3">
    <source>
        <dbReference type="ARBA" id="ARBA00022816"/>
    </source>
</evidence>
<keyword evidence="4" id="KW-0653">Protein transport</keyword>
<dbReference type="GO" id="GO:0000055">
    <property type="term" value="P:ribosomal large subunit export from nucleus"/>
    <property type="evidence" value="ECO:0007669"/>
    <property type="project" value="InterPro"/>
</dbReference>
<dbReference type="GO" id="GO:0006606">
    <property type="term" value="P:protein import into nucleus"/>
    <property type="evidence" value="ECO:0007669"/>
    <property type="project" value="TreeGrafter"/>
</dbReference>
<dbReference type="GO" id="GO:0000056">
    <property type="term" value="P:ribosomal small subunit export from nucleus"/>
    <property type="evidence" value="ECO:0007669"/>
    <property type="project" value="InterPro"/>
</dbReference>
<dbReference type="GeneID" id="64571946"/>
<evidence type="ECO:0000313" key="8">
    <source>
        <dbReference type="EMBL" id="QOU18300.1"/>
    </source>
</evidence>
<proteinExistence type="predicted"/>
<keyword evidence="6" id="KW-0906">Nuclear pore complex</keyword>
<dbReference type="RefSeq" id="XP_041134794.1">
    <property type="nucleotide sequence ID" value="XM_041278599.1"/>
</dbReference>
<dbReference type="Proteomes" id="UP000663131">
    <property type="component" value="Chromosome 3"/>
</dbReference>
<evidence type="ECO:0000313" key="9">
    <source>
        <dbReference type="Proteomes" id="UP000663131"/>
    </source>
</evidence>
<dbReference type="GO" id="GO:0005643">
    <property type="term" value="C:nuclear pore"/>
    <property type="evidence" value="ECO:0007669"/>
    <property type="project" value="UniProtKB-SubCell"/>
</dbReference>
<accession>A0A871R850</accession>
<dbReference type="PANTHER" id="PTHR13257:SF0">
    <property type="entry name" value="NUCLEAR PORE COMPLEX PROTEIN NUP88"/>
    <property type="match status" value="1"/>
</dbReference>
<dbReference type="OrthoDB" id="341482at2759"/>
<protein>
    <submittedName>
        <fullName evidence="8">Uncharacterized protein</fullName>
    </submittedName>
</protein>
<keyword evidence="7" id="KW-0539">Nucleus</keyword>
<evidence type="ECO:0000256" key="4">
    <source>
        <dbReference type="ARBA" id="ARBA00022927"/>
    </source>
</evidence>
<dbReference type="PANTHER" id="PTHR13257">
    <property type="entry name" value="NUCLEOPORIN NUP84-RELATED"/>
    <property type="match status" value="1"/>
</dbReference>
<keyword evidence="2" id="KW-0813">Transport</keyword>
<keyword evidence="5" id="KW-0811">Translocation</keyword>
<evidence type="ECO:0000256" key="7">
    <source>
        <dbReference type="ARBA" id="ARBA00023242"/>
    </source>
</evidence>
<reference evidence="8" key="2">
    <citation type="journal article" name="BMC Genomics">
        <title>New genome assemblies reveal patterns of domestication and adaptation across Brettanomyces (Dekkera) species.</title>
        <authorList>
            <person name="Roach M.J."/>
            <person name="Borneman A.R."/>
        </authorList>
    </citation>
    <scope>NUCLEOTIDE SEQUENCE</scope>
    <source>
        <strain evidence="8">UCD 2041</strain>
    </source>
</reference>
<organism evidence="8 9">
    <name type="scientific">Dekkera bruxellensis</name>
    <name type="common">Brettanomyces custersii</name>
    <dbReference type="NCBI Taxonomy" id="5007"/>
    <lineage>
        <taxon>Eukaryota</taxon>
        <taxon>Fungi</taxon>
        <taxon>Dikarya</taxon>
        <taxon>Ascomycota</taxon>
        <taxon>Saccharomycotina</taxon>
        <taxon>Pichiomycetes</taxon>
        <taxon>Pichiales</taxon>
        <taxon>Pichiaceae</taxon>
        <taxon>Brettanomyces</taxon>
    </lineage>
</organism>
<evidence type="ECO:0000256" key="1">
    <source>
        <dbReference type="ARBA" id="ARBA00004567"/>
    </source>
</evidence>
<dbReference type="GO" id="GO:0006406">
    <property type="term" value="P:mRNA export from nucleus"/>
    <property type="evidence" value="ECO:0007669"/>
    <property type="project" value="TreeGrafter"/>
</dbReference>
<evidence type="ECO:0000256" key="2">
    <source>
        <dbReference type="ARBA" id="ARBA00022448"/>
    </source>
</evidence>
<sequence>MNSDVEKSFLYQKLRRDCGLMASKSPYVTYTLSNGSEIYTASNREITVVSLNRVQNSSSKLDVKLDFDPTAVCVNRNEDLMCFYNSKACHIMSINPPGSQITFTKVYKLSLPLEKDEIIIQVLFNNISCYQAEVVILTGSRILCYDINDSLVSPVQEYEFIPKKESNSGGAGLLINAAMSQSTVMDPVSFCFASDDTSNSSPESDITLLILTSDVSIYRIYPFLPSTLSVEKKWLTSLFDTTAAQYSSINDVSLRLHLNRTLKFTASLANLSGTIITKSQIPKYYRKGKIIGPLPIEPFFDELYDQNALRIFSLKNGLFCIVLDHAVLCFYYDSRNIVMFEKDSQVPSLDSISVIDTSLFDRHFSITSGFVKPFTLDGAILVTSQPGLLYVDYSSWMTYLDQKNNTGGMKQFEEVWMTGDHLPTTVNVLGKIRLVSSNSIAPEKQSFDINATNLTESVPLASSLNQVWLAWNKEVCLISALSSSDNNNMTIFCVSTQPYNVQENKQGPEEYFSPSNNDISQYVSKMKGDNLKSFMEEHENIERGLLKLRQLAAQYPSKVIDPTSYEDLSLVQNFNEICTNSTISLFKEFSAISKNLAQMKAELAQQITTLEILRAKQKGILDKAKLQKDKLCEYEQKQERIHNLVHSLKQTCEKIVRISSEAKDIDLSEQEVGYVNLLNMVRRFVLEKQDDLTRSSATLKESKEHENDIIGKAKLEYGNSFSKRQLKIMKEKLEARKASITALKSNLANMRA</sequence>
<evidence type="ECO:0000256" key="5">
    <source>
        <dbReference type="ARBA" id="ARBA00023010"/>
    </source>
</evidence>